<protein>
    <submittedName>
        <fullName evidence="1">Type I-U CRISPR-associated protein Cas5/Cas6</fullName>
    </submittedName>
</protein>
<reference evidence="1 2" key="1">
    <citation type="submission" date="2018-01" db="EMBL/GenBank/DDBJ databases">
        <title>Draft genome sequence of Sphaerisporangium sp. 7K107.</title>
        <authorList>
            <person name="Sahin N."/>
            <person name="Saygin H."/>
            <person name="Ay H."/>
        </authorList>
    </citation>
    <scope>NUCLEOTIDE SEQUENCE [LARGE SCALE GENOMIC DNA]</scope>
    <source>
        <strain evidence="1 2">7K107</strain>
    </source>
</reference>
<dbReference type="EMBL" id="POUA01000196">
    <property type="protein sequence ID" value="PZG39894.1"/>
    <property type="molecule type" value="Genomic_DNA"/>
</dbReference>
<name>A0A2W2HLL9_9ACTN</name>
<keyword evidence="2" id="KW-1185">Reference proteome</keyword>
<sequence length="481" mass="53064">MRSRARWPTHPRTASSAMPFALHVRLRHGRYDAGGMQPGSLEWPPHPARVFCALVASAQCQEDWDALGWLERSGSPQVWADASVSATRIDSYVVTNQVEARGGSQTWPGRTNGARSRASVTPEGEDFAVIWPEAVVPAEVLARLQRMAFGVPYVGRSTSQSEVTAATVLPGERQGWTRWAPSHVRAAQVCDLRVPYPGYVEALREVYDLGGRAWEVARAVPYAPLVDEQPVAEPVRLPWDDLMIWGFERPRARIGGDQVLRFTTVLRKAVLDHVGTDVPPQVSGHGADDRAHVAFLALPDVGHGHADGHLLGVALALPRDMPAEEWKRLVRAVAGEDRLAWLAPWSKRKSIELRYGADPRRRTLAVQTWRGSTGGSRSWVTATPMVTDGMIRARRNVEDLVAKSLLRVGCPEPVELEVSPAPLIEGAIWRPRCENVPRNRLANRPMVHVRVRFDRPVVGPLLAGSLRYLGLGLFVPVGDEA</sequence>
<proteinExistence type="predicted"/>
<organism evidence="1 2">
    <name type="scientific">Spongiactinospora gelatinilytica</name>
    <dbReference type="NCBI Taxonomy" id="2666298"/>
    <lineage>
        <taxon>Bacteria</taxon>
        <taxon>Bacillati</taxon>
        <taxon>Actinomycetota</taxon>
        <taxon>Actinomycetes</taxon>
        <taxon>Streptosporangiales</taxon>
        <taxon>Streptosporangiaceae</taxon>
        <taxon>Spongiactinospora</taxon>
    </lineage>
</organism>
<evidence type="ECO:0000313" key="2">
    <source>
        <dbReference type="Proteomes" id="UP000248544"/>
    </source>
</evidence>
<dbReference type="AlphaFoldDB" id="A0A2W2HLL9"/>
<dbReference type="Proteomes" id="UP000248544">
    <property type="component" value="Unassembled WGS sequence"/>
</dbReference>
<evidence type="ECO:0000313" key="1">
    <source>
        <dbReference type="EMBL" id="PZG39894.1"/>
    </source>
</evidence>
<gene>
    <name evidence="1" type="primary">cas5u6u</name>
    <name evidence="1" type="ORF">C1I98_22980</name>
</gene>
<dbReference type="NCBIfam" id="TIGR02165">
    <property type="entry name" value="cas5_6_GSU0054"/>
    <property type="match status" value="1"/>
</dbReference>
<accession>A0A2W2HLL9</accession>
<comment type="caution">
    <text evidence="1">The sequence shown here is derived from an EMBL/GenBank/DDBJ whole genome shotgun (WGS) entry which is preliminary data.</text>
</comment>
<dbReference type="Pfam" id="PF09609">
    <property type="entry name" value="Cas_GSU0054"/>
    <property type="match status" value="1"/>
</dbReference>
<dbReference type="InterPro" id="IPR019089">
    <property type="entry name" value="Cas_GSU0054"/>
</dbReference>